<dbReference type="InterPro" id="IPR011009">
    <property type="entry name" value="Kinase-like_dom_sf"/>
</dbReference>
<keyword evidence="5 6" id="KW-0472">Membrane</keyword>
<evidence type="ECO:0000256" key="5">
    <source>
        <dbReference type="ARBA" id="ARBA00023136"/>
    </source>
</evidence>
<keyword evidence="3 6" id="KW-0812">Transmembrane</keyword>
<dbReference type="PANTHER" id="PTHR43173">
    <property type="entry name" value="ABC1 FAMILY PROTEIN"/>
    <property type="match status" value="1"/>
</dbReference>
<accession>A0AAW1Q8Z3</accession>
<evidence type="ECO:0000259" key="7">
    <source>
        <dbReference type="PROSITE" id="PS50011"/>
    </source>
</evidence>
<dbReference type="GO" id="GO:0004672">
    <property type="term" value="F:protein kinase activity"/>
    <property type="evidence" value="ECO:0007669"/>
    <property type="project" value="InterPro"/>
</dbReference>
<keyword evidence="9" id="KW-1185">Reference proteome</keyword>
<comment type="subcellular location">
    <subcellularLocation>
        <location evidence="1">Membrane</location>
        <topology evidence="1">Multi-pass membrane protein</topology>
    </subcellularLocation>
</comment>
<dbReference type="Proteomes" id="UP001489004">
    <property type="component" value="Unassembled WGS sequence"/>
</dbReference>
<dbReference type="SUPFAM" id="SSF56112">
    <property type="entry name" value="Protein kinase-like (PK-like)"/>
    <property type="match status" value="1"/>
</dbReference>
<dbReference type="CDD" id="cd15904">
    <property type="entry name" value="TSPO_MBR"/>
    <property type="match status" value="1"/>
</dbReference>
<evidence type="ECO:0000313" key="8">
    <source>
        <dbReference type="EMBL" id="KAK9817253.1"/>
    </source>
</evidence>
<dbReference type="GO" id="GO:0016020">
    <property type="term" value="C:membrane"/>
    <property type="evidence" value="ECO:0007669"/>
    <property type="project" value="UniProtKB-SubCell"/>
</dbReference>
<gene>
    <name evidence="8" type="ORF">WJX72_011900</name>
</gene>
<evidence type="ECO:0000256" key="3">
    <source>
        <dbReference type="ARBA" id="ARBA00022692"/>
    </source>
</evidence>
<comment type="similarity">
    <text evidence="2">Belongs to the TspO/BZRP family.</text>
</comment>
<dbReference type="Pfam" id="PF03109">
    <property type="entry name" value="ABC1"/>
    <property type="match status" value="1"/>
</dbReference>
<protein>
    <recommendedName>
        <fullName evidence="7">Protein kinase domain-containing protein</fullName>
    </recommendedName>
</protein>
<name>A0AAW1Q8Z3_9CHLO</name>
<dbReference type="InterPro" id="IPR000719">
    <property type="entry name" value="Prot_kinase_dom"/>
</dbReference>
<evidence type="ECO:0000256" key="6">
    <source>
        <dbReference type="SAM" id="Phobius"/>
    </source>
</evidence>
<feature type="domain" description="Protein kinase" evidence="7">
    <location>
        <begin position="177"/>
        <end position="526"/>
    </location>
</feature>
<feature type="transmembrane region" description="Helical" evidence="6">
    <location>
        <begin position="551"/>
        <end position="576"/>
    </location>
</feature>
<dbReference type="InterPro" id="IPR004147">
    <property type="entry name" value="ABC1_dom"/>
</dbReference>
<sequence>MAAYQCPEARLASARLETTADRLLGAHWPVRRAWLSMPLVNIKPGDERAPREPTSDWKRTLEFWTRASGIYLAYKATQLRAANLRLLGWEDNMIEAKIWTPHHEWTGDQMYNLCVDLRGFYLKVGQFLGARGDFVPMPICQRLCKLHDQVPPMSPEQTRAVIEAELAGRPMGEVFEWINAQPLGAASISQVHKAQLHKAARPPGTPRSGIVAVKVQYPNALPIMLRDLSNIRPAASFLQKTELAFDLVSVVDELAKQITLEFDFRREARVMDTVNEQLQSLRGTVMVPRSIPGLVTERLLVMTYLDGEQITRMQENAYELTRKQKRAMARVLLTRISEAYGRMLLFSGLFQADCHPGNILVMKRGKIGLIDYGQSKQLSEEARLNFAKLIMAMADGSEQQVSQAVSELGIQTAAGTDALRSEMAFGMFDTRGRVDPFDANSPLKKMAIEKFPGDFFFVLRVVQLLRGLANKMDIEDFSCVAHCLAAATTLAWHSTHAVSPLLAAASLLAVQIPAAPLLVRRPLPLLALCHSMVALIASASVTAMLHKIRPLAGYLMLPYLAWQTFTAVLSFSIWRLDLEYPAAGMRPVTVTQSADSEAESSANATAAVHPALCGSAAHSGLQPVAVEAAFATEIGN</sequence>
<proteinExistence type="inferred from homology"/>
<dbReference type="Pfam" id="PF03073">
    <property type="entry name" value="TspO_MBR"/>
    <property type="match status" value="1"/>
</dbReference>
<dbReference type="EMBL" id="JALJOR010000005">
    <property type="protein sequence ID" value="KAK9817253.1"/>
    <property type="molecule type" value="Genomic_DNA"/>
</dbReference>
<dbReference type="Gene3D" id="1.20.1260.100">
    <property type="entry name" value="TspO/MBR protein"/>
    <property type="match status" value="1"/>
</dbReference>
<evidence type="ECO:0000256" key="1">
    <source>
        <dbReference type="ARBA" id="ARBA00004141"/>
    </source>
</evidence>
<dbReference type="GO" id="GO:0005524">
    <property type="term" value="F:ATP binding"/>
    <property type="evidence" value="ECO:0007669"/>
    <property type="project" value="InterPro"/>
</dbReference>
<dbReference type="InterPro" id="IPR004307">
    <property type="entry name" value="TspO_MBR"/>
</dbReference>
<evidence type="ECO:0000256" key="2">
    <source>
        <dbReference type="ARBA" id="ARBA00007524"/>
    </source>
</evidence>
<keyword evidence="4 6" id="KW-1133">Transmembrane helix</keyword>
<dbReference type="CDD" id="cd05121">
    <property type="entry name" value="ABC1_ADCK3-like"/>
    <property type="match status" value="1"/>
</dbReference>
<dbReference type="InterPro" id="IPR038330">
    <property type="entry name" value="TspO/MBR-related_sf"/>
</dbReference>
<comment type="caution">
    <text evidence="8">The sequence shown here is derived from an EMBL/GenBank/DDBJ whole genome shotgun (WGS) entry which is preliminary data.</text>
</comment>
<feature type="transmembrane region" description="Helical" evidence="6">
    <location>
        <begin position="525"/>
        <end position="545"/>
    </location>
</feature>
<dbReference type="InterPro" id="IPR051130">
    <property type="entry name" value="Mito_struct-func_regulator"/>
</dbReference>
<evidence type="ECO:0000256" key="4">
    <source>
        <dbReference type="ARBA" id="ARBA00022989"/>
    </source>
</evidence>
<evidence type="ECO:0000313" key="9">
    <source>
        <dbReference type="Proteomes" id="UP001489004"/>
    </source>
</evidence>
<dbReference type="PROSITE" id="PS50011">
    <property type="entry name" value="PROTEIN_KINASE_DOM"/>
    <property type="match status" value="1"/>
</dbReference>
<organism evidence="8 9">
    <name type="scientific">[Myrmecia] bisecta</name>
    <dbReference type="NCBI Taxonomy" id="41462"/>
    <lineage>
        <taxon>Eukaryota</taxon>
        <taxon>Viridiplantae</taxon>
        <taxon>Chlorophyta</taxon>
        <taxon>core chlorophytes</taxon>
        <taxon>Trebouxiophyceae</taxon>
        <taxon>Trebouxiales</taxon>
        <taxon>Trebouxiaceae</taxon>
        <taxon>Myrmecia</taxon>
    </lineage>
</organism>
<dbReference type="PANTHER" id="PTHR43173:SF12">
    <property type="entry name" value="PROTEIN KINASE SUPERFAMILY PROTEIN"/>
    <property type="match status" value="1"/>
</dbReference>
<reference evidence="8 9" key="1">
    <citation type="journal article" date="2024" name="Nat. Commun.">
        <title>Phylogenomics reveals the evolutionary origins of lichenization in chlorophyte algae.</title>
        <authorList>
            <person name="Puginier C."/>
            <person name="Libourel C."/>
            <person name="Otte J."/>
            <person name="Skaloud P."/>
            <person name="Haon M."/>
            <person name="Grisel S."/>
            <person name="Petersen M."/>
            <person name="Berrin J.G."/>
            <person name="Delaux P.M."/>
            <person name="Dal Grande F."/>
            <person name="Keller J."/>
        </authorList>
    </citation>
    <scope>NUCLEOTIDE SEQUENCE [LARGE SCALE GENOMIC DNA]</scope>
    <source>
        <strain evidence="8 9">SAG 2043</strain>
    </source>
</reference>
<dbReference type="AlphaFoldDB" id="A0AAW1Q8Z3"/>